<organism evidence="1 2">
    <name type="scientific">Naganishia vaughanmartiniae</name>
    <dbReference type="NCBI Taxonomy" id="1424756"/>
    <lineage>
        <taxon>Eukaryota</taxon>
        <taxon>Fungi</taxon>
        <taxon>Dikarya</taxon>
        <taxon>Basidiomycota</taxon>
        <taxon>Agaricomycotina</taxon>
        <taxon>Tremellomycetes</taxon>
        <taxon>Filobasidiales</taxon>
        <taxon>Filobasidiaceae</taxon>
        <taxon>Naganishia</taxon>
    </lineage>
</organism>
<keyword evidence="2" id="KW-1185">Reference proteome</keyword>
<reference evidence="1" key="1">
    <citation type="submission" date="2023-04" db="EMBL/GenBank/DDBJ databases">
        <title>Draft Genome sequencing of Naganishia species isolated from polar environments using Oxford Nanopore Technology.</title>
        <authorList>
            <person name="Leo P."/>
            <person name="Venkateswaran K."/>
        </authorList>
    </citation>
    <scope>NUCLEOTIDE SEQUENCE</scope>
    <source>
        <strain evidence="1">MNA-CCFEE 5425</strain>
    </source>
</reference>
<name>A0ACC2X2M0_9TREE</name>
<gene>
    <name evidence="1" type="ORF">QFC22_004500</name>
</gene>
<sequence length="961" mass="106058">MPEAYCPLQFVDPFIKCHFTAVTDGISRVPSASLQSFVSRQDEYRPLTNSSETPGSLEPRVSTTSSPRHKTGVKDALNKDMLKTKGGNRDEPGRTRSTGSAGKRKEPTPRAQSPSNARLYASSGAEPRTISPRVVQANTDGSSKDTSPKIDDASKKLNVHLASGQSRGGDPKREKHRSGSSSRISTSRHRHREYNGNKVISFTSDDSDQQPGRSQTSGKGHIHDADSKNRNPPPDFEDPTGVDSAHSDGAGAKQDSPKATGRDKSTPLSRRESESSSPPSTSRSPVRKEDPHDSDSSYEIRDDPPASSNSAKPPTTTKSPAEDPLRASDKSSGASPPPPISKPTGSPAITGLKMWIANLSSQRLGVGIALAVAIVCVLSSGSGGPSGSGLTRLAGGGIFLVALAAIGLWAWYQNSSKGKERERNSVEGSTDSVDGRNKERDGDGGDDPSDSEDEGNDGNGKGDRKGKHSRNLSNGRTDSHDRDRDMSEKCHMLHQQAEDRARELFPEVPRHLVLNALDVYAKAPWTKTTTEVRTENSKDRTRTRTKTEDGIRELEKAVKEVWKENPHGKSFSKHFEQLDHQLREEARELFAGLLSCNGAYLSGDLFRVELMLEVPIAIRVTTFPGERLIARPGENKKDGVKQSYHKEKENWYKGLETLSMMKKRWDKLPLPDVPEMPPVEIVCVRPPADFTPNEFERIRRLEVDSSAYRKEKRAFGRACSAQRNAGDFAQGPRREWILDLLLTTRPDCVQIDFLPHRRHQAEILAWNDLSSTSTFRHIGRFVDVIGALSDYTSKHELGMLDVGPCLPLTKDGVRTSASLLEKFAGKFSFKTARVKILRVGLEDPSVLRPDFSEANEVAMTLCDLEVEALDMFQPLSEGAIPSFLLETVNMEQVETYKKTVASEFERRLISNLYVATKLLHFMGQSYYALPNQRPCPRIWPPGEWQILDDRVAAVLKEKAGK</sequence>
<dbReference type="Proteomes" id="UP001243375">
    <property type="component" value="Unassembled WGS sequence"/>
</dbReference>
<protein>
    <submittedName>
        <fullName evidence="1">Uncharacterized protein</fullName>
    </submittedName>
</protein>
<evidence type="ECO:0000313" key="1">
    <source>
        <dbReference type="EMBL" id="KAJ9117649.1"/>
    </source>
</evidence>
<evidence type="ECO:0000313" key="2">
    <source>
        <dbReference type="Proteomes" id="UP001243375"/>
    </source>
</evidence>
<accession>A0ACC2X2M0</accession>
<dbReference type="EMBL" id="JASBWU010000012">
    <property type="protein sequence ID" value="KAJ9117649.1"/>
    <property type="molecule type" value="Genomic_DNA"/>
</dbReference>
<comment type="caution">
    <text evidence="1">The sequence shown here is derived from an EMBL/GenBank/DDBJ whole genome shotgun (WGS) entry which is preliminary data.</text>
</comment>
<proteinExistence type="predicted"/>